<dbReference type="PANTHER" id="PTHR11905:SF159">
    <property type="entry name" value="ADAM METALLOPROTEASE"/>
    <property type="match status" value="1"/>
</dbReference>
<dbReference type="GO" id="GO:0046872">
    <property type="term" value="F:metal ion binding"/>
    <property type="evidence" value="ECO:0007669"/>
    <property type="project" value="UniProtKB-KW"/>
</dbReference>
<evidence type="ECO:0000313" key="7">
    <source>
        <dbReference type="EMBL" id="POW11353.1"/>
    </source>
</evidence>
<feature type="compositionally biased region" description="Low complexity" evidence="3">
    <location>
        <begin position="138"/>
        <end position="154"/>
    </location>
</feature>
<dbReference type="Proteomes" id="UP000239156">
    <property type="component" value="Unassembled WGS sequence"/>
</dbReference>
<feature type="binding site" evidence="1">
    <location>
        <position position="498"/>
    </location>
    <ligand>
        <name>Zn(2+)</name>
        <dbReference type="ChEBI" id="CHEBI:29105"/>
        <note>catalytic</note>
    </ligand>
</feature>
<dbReference type="Pfam" id="PF01535">
    <property type="entry name" value="PPR"/>
    <property type="match status" value="2"/>
</dbReference>
<keyword evidence="4" id="KW-0732">Signal</keyword>
<organism evidence="7 8">
    <name type="scientific">Puccinia striiformis</name>
    <dbReference type="NCBI Taxonomy" id="27350"/>
    <lineage>
        <taxon>Eukaryota</taxon>
        <taxon>Fungi</taxon>
        <taxon>Dikarya</taxon>
        <taxon>Basidiomycota</taxon>
        <taxon>Pucciniomycotina</taxon>
        <taxon>Pucciniomycetes</taxon>
        <taxon>Pucciniales</taxon>
        <taxon>Pucciniaceae</taxon>
        <taxon>Puccinia</taxon>
    </lineage>
</organism>
<gene>
    <name evidence="7" type="ORF">PSTT_05334</name>
</gene>
<feature type="compositionally biased region" description="Polar residues" evidence="3">
    <location>
        <begin position="1242"/>
        <end position="1260"/>
    </location>
</feature>
<dbReference type="InterPro" id="IPR001762">
    <property type="entry name" value="Disintegrin_dom"/>
</dbReference>
<dbReference type="VEuPathDB" id="FungiDB:PSTT_05334"/>
<feature type="non-terminal residue" evidence="7">
    <location>
        <position position="1385"/>
    </location>
</feature>
<feature type="region of interest" description="Disordered" evidence="3">
    <location>
        <begin position="924"/>
        <end position="946"/>
    </location>
</feature>
<dbReference type="Gene3D" id="3.40.390.10">
    <property type="entry name" value="Collagenase (Catalytic Domain)"/>
    <property type="match status" value="1"/>
</dbReference>
<dbReference type="PANTHER" id="PTHR11905">
    <property type="entry name" value="ADAM A DISINTEGRIN AND METALLOPROTEASE DOMAIN"/>
    <property type="match status" value="1"/>
</dbReference>
<feature type="chain" id="PRO_5015701483" description="Peptidase M12B domain-containing protein" evidence="4">
    <location>
        <begin position="26"/>
        <end position="1385"/>
    </location>
</feature>
<feature type="binding site" evidence="1">
    <location>
        <position position="494"/>
    </location>
    <ligand>
        <name>Zn(2+)</name>
        <dbReference type="ChEBI" id="CHEBI:29105"/>
        <note>catalytic</note>
    </ligand>
</feature>
<dbReference type="InterPro" id="IPR024079">
    <property type="entry name" value="MetalloPept_cat_dom_sf"/>
</dbReference>
<dbReference type="SUPFAM" id="SSF55486">
    <property type="entry name" value="Metalloproteases ('zincins'), catalytic domain"/>
    <property type="match status" value="1"/>
</dbReference>
<dbReference type="Pfam" id="PF13688">
    <property type="entry name" value="Reprolysin_5"/>
    <property type="match status" value="1"/>
</dbReference>
<feature type="region of interest" description="Disordered" evidence="3">
    <location>
        <begin position="388"/>
        <end position="416"/>
    </location>
</feature>
<evidence type="ECO:0008006" key="9">
    <source>
        <dbReference type="Google" id="ProtNLM"/>
    </source>
</evidence>
<proteinExistence type="predicted"/>
<dbReference type="PROSITE" id="PS50214">
    <property type="entry name" value="DISINTEGRIN_2"/>
    <property type="match status" value="1"/>
</dbReference>
<dbReference type="SMART" id="SM00050">
    <property type="entry name" value="DISIN"/>
    <property type="match status" value="1"/>
</dbReference>
<dbReference type="PROSITE" id="PS50215">
    <property type="entry name" value="ADAM_MEPRO"/>
    <property type="match status" value="1"/>
</dbReference>
<dbReference type="NCBIfam" id="TIGR00756">
    <property type="entry name" value="PPR"/>
    <property type="match status" value="1"/>
</dbReference>
<dbReference type="InterPro" id="IPR011990">
    <property type="entry name" value="TPR-like_helical_dom_sf"/>
</dbReference>
<sequence length="1385" mass="153383">MVSFIHLSILVRVLSMCMIMSKVRGSSERTKPIKKVFHPSDLRIKVLKSAASSSSVNQAQEIRFQGDLVDQDQEEGSLICSGDPILLQFSIPHQYSHQSPKQNDDGLKTRFSLYLEPSSHSFLHPNAMITYNSMNGTSSQESMTPGSSSPSSFSSQAIKADEVLAYSGTVVEDNINTRPAKKAHPSWANILIHHPYGSKCLHIQDSRHVVLEGALYVNGVLWHIKSVDSYRKIKGHKDLNIDIHHGLDDPKLVIWTYSNLASKMTMINNNFNQTVTLENEEYHRKSSSEQEYHIFSKRQSISNDIAGLTGEKVDYSSTIGIVEGCPKSAKMVYIGIAVDCTYLRKHEYSMDSVRLSILNNMNLVSGLYSRSFNISLGIVEINLPASSGGQCPDRASRDRPWDADCPSGSSTDDPNGLDINQRLNKFSQWRSDKGGSDGAGLWHLLTDCPNGSQVGVSWLGALCKVGAEQGVNGGTTSGTGVTASTPNEWETMAHEIGHNFGAVHDCISGCSMGDACCPASRTSCENPDQNIMAPSSSGDGSSGRFSPCSIGNICSSLKTGGPSKMETSCVGELGQHYTTSLNQCGNGILEPGEECDPGQVASPCCQWGVCKFTPGSRCMPSSQSPCCSDTCQYSPASTPCNSSSFSSTCSGDSPTCPSSDSGLAIHSSQHHPIIHHPSSTNNQEPFLSAVIKGFNQILLLETGLEHSQSREVMEILMRIVRQKLSSSLDQQDHQIWNASKQVIIHSALRPRMSSVGEWAWEEIGRGNYARLIQVWTGILEIVDRRHGKLVPDGLPTTIGLDQAFFSALVVVSSTLSNGPSLSVLVKSLVDRIWSRVIPADQLKLDKLPQPDRARYFLRAVELGLLWRRPVEDEQEHSDGLVEQDERIVHLIRREFLTQQPQSLQYCHDLSSRIQEAVDGTGHEPGWLTVDWSQPPPQTEEKKSPSNIKRDIVLTQKVIGTLFNGFAENGMIDQVEQLIKFSRKLGGMSRYLWSALLRGLNKFNNKSQAGLWMKEFVGRMESEDNLDLDFNMRCILISGSIATDLDGALDSLDKLLLSTTKASSSKKSEKLLPIDAINSIISALLRHKMIERAESLLSQLSDRLEVNTTTLNHFLNYYSKLQYPELDQVLKTLKSFEDKLVKPDVVSFTILLNVLMKLGSGKETINQLLKMMESVGIQPNAITYGSIIHHLCRTGTVDDVQVALKLLDEIEQRGIATTDITYTALIQGFLRAHIQEYESTNAGFQTNNNSQTNHLSTSTKQPESRPQTKLEIATDLIGRLKNRGGRLNQVIYNSLLNALFSTGQFDSGLQVFKLMKSELKSNPNGTGGFELYGNGWIDSYGIIFRRLIQFGNLDLFHIIYFHHFKFEMFTFVPNWIEKLIDRFEKS</sequence>
<evidence type="ECO:0000259" key="5">
    <source>
        <dbReference type="PROSITE" id="PS50214"/>
    </source>
</evidence>
<dbReference type="InterPro" id="IPR001590">
    <property type="entry name" value="Peptidase_M12B"/>
</dbReference>
<dbReference type="PROSITE" id="PS51375">
    <property type="entry name" value="PPR"/>
    <property type="match status" value="3"/>
</dbReference>
<dbReference type="Gene3D" id="1.25.40.10">
    <property type="entry name" value="Tetratricopeptide repeat domain"/>
    <property type="match status" value="2"/>
</dbReference>
<feature type="signal peptide" evidence="4">
    <location>
        <begin position="1"/>
        <end position="25"/>
    </location>
</feature>
<feature type="region of interest" description="Disordered" evidence="3">
    <location>
        <begin position="133"/>
        <end position="154"/>
    </location>
</feature>
<feature type="region of interest" description="Disordered" evidence="3">
    <location>
        <begin position="1242"/>
        <end position="1266"/>
    </location>
</feature>
<evidence type="ECO:0000256" key="3">
    <source>
        <dbReference type="SAM" id="MobiDB-lite"/>
    </source>
</evidence>
<reference evidence="7" key="1">
    <citation type="submission" date="2017-12" db="EMBL/GenBank/DDBJ databases">
        <title>Gene loss provides genomic basis for host adaptation in cereal stripe rust fungi.</title>
        <authorList>
            <person name="Xia C."/>
        </authorList>
    </citation>
    <scope>NUCLEOTIDE SEQUENCE [LARGE SCALE GENOMIC DNA]</scope>
    <source>
        <strain evidence="7">93-210</strain>
    </source>
</reference>
<protein>
    <recommendedName>
        <fullName evidence="9">Peptidase M12B domain-containing protein</fullName>
    </recommendedName>
</protein>
<keyword evidence="1" id="KW-0479">Metal-binding</keyword>
<keyword evidence="1" id="KW-0862">Zinc</keyword>
<keyword evidence="8" id="KW-1185">Reference proteome</keyword>
<dbReference type="SUPFAM" id="SSF57552">
    <property type="entry name" value="Blood coagulation inhibitor (disintegrin)"/>
    <property type="match status" value="1"/>
</dbReference>
<dbReference type="Pfam" id="PF13041">
    <property type="entry name" value="PPR_2"/>
    <property type="match status" value="1"/>
</dbReference>
<feature type="domain" description="Disintegrin" evidence="5">
    <location>
        <begin position="581"/>
        <end position="657"/>
    </location>
</feature>
<dbReference type="EMBL" id="PKSL01000039">
    <property type="protein sequence ID" value="POW11353.1"/>
    <property type="molecule type" value="Genomic_DNA"/>
</dbReference>
<feature type="repeat" description="PPR" evidence="2">
    <location>
        <begin position="1143"/>
        <end position="1178"/>
    </location>
</feature>
<dbReference type="VEuPathDB" id="FungiDB:PSHT_02328"/>
<evidence type="ECO:0000259" key="6">
    <source>
        <dbReference type="PROSITE" id="PS50215"/>
    </source>
</evidence>
<comment type="caution">
    <text evidence="7">The sequence shown here is derived from an EMBL/GenBank/DDBJ whole genome shotgun (WGS) entry which is preliminary data.</text>
</comment>
<evidence type="ECO:0000256" key="4">
    <source>
        <dbReference type="SAM" id="SignalP"/>
    </source>
</evidence>
<dbReference type="InterPro" id="IPR002885">
    <property type="entry name" value="PPR_rpt"/>
</dbReference>
<dbReference type="GO" id="GO:0004222">
    <property type="term" value="F:metalloendopeptidase activity"/>
    <property type="evidence" value="ECO:0007669"/>
    <property type="project" value="InterPro"/>
</dbReference>
<dbReference type="InterPro" id="IPR036436">
    <property type="entry name" value="Disintegrin_dom_sf"/>
</dbReference>
<evidence type="ECO:0000256" key="1">
    <source>
        <dbReference type="PROSITE-ProRule" id="PRU00276"/>
    </source>
</evidence>
<feature type="repeat" description="PPR" evidence="2">
    <location>
        <begin position="1287"/>
        <end position="1317"/>
    </location>
</feature>
<feature type="binding site" evidence="1">
    <location>
        <position position="504"/>
    </location>
    <ligand>
        <name>Zn(2+)</name>
        <dbReference type="ChEBI" id="CHEBI:29105"/>
        <note>catalytic</note>
    </ligand>
</feature>
<feature type="domain" description="Peptidase M12B" evidence="6">
    <location>
        <begin position="330"/>
        <end position="553"/>
    </location>
</feature>
<name>A0A2S4VPD9_9BASI</name>
<comment type="caution">
    <text evidence="1">Lacks conserved residue(s) required for the propagation of feature annotation.</text>
</comment>
<accession>A0A2S4VPD9</accession>
<dbReference type="GO" id="GO:0006508">
    <property type="term" value="P:proteolysis"/>
    <property type="evidence" value="ECO:0007669"/>
    <property type="project" value="InterPro"/>
</dbReference>
<feature type="active site" evidence="1">
    <location>
        <position position="495"/>
    </location>
</feature>
<evidence type="ECO:0000313" key="8">
    <source>
        <dbReference type="Proteomes" id="UP000239156"/>
    </source>
</evidence>
<evidence type="ECO:0000256" key="2">
    <source>
        <dbReference type="PROSITE-ProRule" id="PRU00708"/>
    </source>
</evidence>
<dbReference type="Gene3D" id="4.10.70.10">
    <property type="entry name" value="Disintegrin domain"/>
    <property type="match status" value="1"/>
</dbReference>
<feature type="repeat" description="PPR" evidence="2">
    <location>
        <begin position="1179"/>
        <end position="1216"/>
    </location>
</feature>